<dbReference type="Gene3D" id="3.40.50.720">
    <property type="entry name" value="NAD(P)-binding Rossmann-like Domain"/>
    <property type="match status" value="1"/>
</dbReference>
<sequence>MDRKLKVGLLGFGYAGATFHAPLLRVQDGVELRAVASRRPESVHAAMPHVRVYPVAEDLLADQNIDLVVIATPNDSHFSLAEKALRAGKHVVVDKPFTLEAWQARQLIELARQERRVLSVFHNRRWDADFLAVKQLLEQGRLGRVVHFESHFDRYRPQVRQRWRESSGPGSGLWFDLGPHLLDQTIQLFGLPQSILLDQAELRDGAQSDDWFHALLRYDDKRVILHGSALVADAGPRFIVHGTLGSFSKQGLDPQEEALKSGVLPGGDAWGRDARPGRLLLAEAPPVEYAGPAGDYTRFYAGVRDAILCGAVNPVPAEEAWQVMNLLELGVRSAERQCWQPIPFSAETR</sequence>
<evidence type="ECO:0000259" key="4">
    <source>
        <dbReference type="Pfam" id="PF02894"/>
    </source>
</evidence>
<dbReference type="Proteomes" id="UP000322079">
    <property type="component" value="Chromosome"/>
</dbReference>
<feature type="domain" description="Gfo/Idh/MocA-like oxidoreductase N-terminal" evidence="3">
    <location>
        <begin position="5"/>
        <end position="122"/>
    </location>
</feature>
<gene>
    <name evidence="5" type="ORF">FYK34_12025</name>
</gene>
<dbReference type="GO" id="GO:0000166">
    <property type="term" value="F:nucleotide binding"/>
    <property type="evidence" value="ECO:0007669"/>
    <property type="project" value="InterPro"/>
</dbReference>
<dbReference type="RefSeq" id="WP_149296786.1">
    <property type="nucleotide sequence ID" value="NZ_CP043473.1"/>
</dbReference>
<dbReference type="PANTHER" id="PTHR43708:SF5">
    <property type="entry name" value="CONSERVED EXPRESSED OXIDOREDUCTASE (EUROFUNG)-RELATED"/>
    <property type="match status" value="1"/>
</dbReference>
<dbReference type="InterPro" id="IPR051317">
    <property type="entry name" value="Gfo/Idh/MocA_oxidoreduct"/>
</dbReference>
<evidence type="ECO:0000256" key="2">
    <source>
        <dbReference type="ARBA" id="ARBA00023002"/>
    </source>
</evidence>
<protein>
    <submittedName>
        <fullName evidence="5">Oxidoreductase</fullName>
    </submittedName>
</protein>
<organism evidence="5 6">
    <name type="scientific">Chromobacterium paludis</name>
    <dbReference type="NCBI Taxonomy" id="2605945"/>
    <lineage>
        <taxon>Bacteria</taxon>
        <taxon>Pseudomonadati</taxon>
        <taxon>Pseudomonadota</taxon>
        <taxon>Betaproteobacteria</taxon>
        <taxon>Neisseriales</taxon>
        <taxon>Chromobacteriaceae</taxon>
        <taxon>Chromobacterium</taxon>
    </lineage>
</organism>
<dbReference type="InterPro" id="IPR000683">
    <property type="entry name" value="Gfo/Idh/MocA-like_OxRdtase_N"/>
</dbReference>
<dbReference type="EMBL" id="CP043473">
    <property type="protein sequence ID" value="QEL56240.1"/>
    <property type="molecule type" value="Genomic_DNA"/>
</dbReference>
<dbReference type="NCBIfam" id="NF008607">
    <property type="entry name" value="PRK11579.1"/>
    <property type="match status" value="1"/>
</dbReference>
<dbReference type="InterPro" id="IPR036291">
    <property type="entry name" value="NAD(P)-bd_dom_sf"/>
</dbReference>
<dbReference type="PANTHER" id="PTHR43708">
    <property type="entry name" value="CONSERVED EXPRESSED OXIDOREDUCTASE (EUROFUNG)"/>
    <property type="match status" value="1"/>
</dbReference>
<dbReference type="GO" id="GO:0016491">
    <property type="term" value="F:oxidoreductase activity"/>
    <property type="evidence" value="ECO:0007669"/>
    <property type="project" value="UniProtKB-KW"/>
</dbReference>
<comment type="similarity">
    <text evidence="1">Belongs to the Gfo/Idh/MocA family.</text>
</comment>
<dbReference type="KEGG" id="chrm:FYK34_12025"/>
<dbReference type="Pfam" id="PF02894">
    <property type="entry name" value="GFO_IDH_MocA_C"/>
    <property type="match status" value="1"/>
</dbReference>
<keyword evidence="6" id="KW-1185">Reference proteome</keyword>
<dbReference type="Gene3D" id="3.30.360.10">
    <property type="entry name" value="Dihydrodipicolinate Reductase, domain 2"/>
    <property type="match status" value="1"/>
</dbReference>
<feature type="domain" description="Gfo/Idh/MocA-like oxidoreductase C-terminal" evidence="4">
    <location>
        <begin position="134"/>
        <end position="336"/>
    </location>
</feature>
<evidence type="ECO:0000313" key="6">
    <source>
        <dbReference type="Proteomes" id="UP000322079"/>
    </source>
</evidence>
<evidence type="ECO:0000256" key="1">
    <source>
        <dbReference type="ARBA" id="ARBA00010928"/>
    </source>
</evidence>
<dbReference type="AlphaFoldDB" id="A0A5C1DHK3"/>
<dbReference type="InterPro" id="IPR004104">
    <property type="entry name" value="Gfo/Idh/MocA-like_OxRdtase_C"/>
</dbReference>
<evidence type="ECO:0000313" key="5">
    <source>
        <dbReference type="EMBL" id="QEL56240.1"/>
    </source>
</evidence>
<name>A0A5C1DHK3_9NEIS</name>
<reference evidence="5 6" key="1">
    <citation type="submission" date="2019-08" db="EMBL/GenBank/DDBJ databases">
        <title>Chromobacterium paludis, a novel bacterium isolated from a Maryland marsh pond.</title>
        <authorList>
            <person name="Blackburn M.B."/>
            <person name="Gundersen-Rindal D.E."/>
        </authorList>
    </citation>
    <scope>NUCLEOTIDE SEQUENCE [LARGE SCALE GENOMIC DNA]</scope>
    <source>
        <strain evidence="6">IIBBL 257-1</strain>
    </source>
</reference>
<dbReference type="Pfam" id="PF01408">
    <property type="entry name" value="GFO_IDH_MocA"/>
    <property type="match status" value="1"/>
</dbReference>
<dbReference type="SUPFAM" id="SSF55347">
    <property type="entry name" value="Glyceraldehyde-3-phosphate dehydrogenase-like, C-terminal domain"/>
    <property type="match status" value="1"/>
</dbReference>
<dbReference type="SUPFAM" id="SSF51735">
    <property type="entry name" value="NAD(P)-binding Rossmann-fold domains"/>
    <property type="match status" value="1"/>
</dbReference>
<keyword evidence="2" id="KW-0560">Oxidoreductase</keyword>
<proteinExistence type="inferred from homology"/>
<accession>A0A5C1DHK3</accession>
<evidence type="ECO:0000259" key="3">
    <source>
        <dbReference type="Pfam" id="PF01408"/>
    </source>
</evidence>